<keyword evidence="3" id="KW-0812">Transmembrane</keyword>
<keyword evidence="5" id="KW-1185">Reference proteome</keyword>
<keyword evidence="3" id="KW-1133">Transmembrane helix</keyword>
<keyword evidence="1" id="KW-0175">Coiled coil</keyword>
<reference evidence="4 5" key="1">
    <citation type="submission" date="2019-10" db="EMBL/GenBank/DDBJ databases">
        <authorList>
            <person name="Palmer J.M."/>
        </authorList>
    </citation>
    <scope>NUCLEOTIDE SEQUENCE [LARGE SCALE GENOMIC DNA]</scope>
    <source>
        <strain evidence="4 5">TWF730</strain>
    </source>
</reference>
<evidence type="ECO:0000256" key="1">
    <source>
        <dbReference type="SAM" id="Coils"/>
    </source>
</evidence>
<comment type="caution">
    <text evidence="4">The sequence shown here is derived from an EMBL/GenBank/DDBJ whole genome shotgun (WGS) entry which is preliminary data.</text>
</comment>
<dbReference type="AlphaFoldDB" id="A0AAV9VJW5"/>
<evidence type="ECO:0000256" key="2">
    <source>
        <dbReference type="SAM" id="MobiDB-lite"/>
    </source>
</evidence>
<evidence type="ECO:0000313" key="5">
    <source>
        <dbReference type="Proteomes" id="UP001373714"/>
    </source>
</evidence>
<feature type="transmembrane region" description="Helical" evidence="3">
    <location>
        <begin position="37"/>
        <end position="59"/>
    </location>
</feature>
<proteinExistence type="predicted"/>
<dbReference type="EMBL" id="JAVHNS010000002">
    <property type="protein sequence ID" value="KAK6362179.1"/>
    <property type="molecule type" value="Genomic_DNA"/>
</dbReference>
<protein>
    <submittedName>
        <fullName evidence="4">Uncharacterized protein</fullName>
    </submittedName>
</protein>
<feature type="region of interest" description="Disordered" evidence="2">
    <location>
        <begin position="1"/>
        <end position="20"/>
    </location>
</feature>
<feature type="coiled-coil region" evidence="1">
    <location>
        <begin position="103"/>
        <end position="137"/>
    </location>
</feature>
<sequence length="270" mass="29497">MDTATNTQTSNNDSIAPLTGNQSVSKQSFLRRVSDKVLIPIVAVGLSTPIISQGICLVGSKILKHKMERETELMMARNRVRNGSNGINGDSIALSKEEKEMRKAEMSAMKEHFKRRKAEAKKERQLLKAEKAALRKNRSILTSKLQKKATPPSIVATANQEPTAIANGPNPPTYSEAISRFDNTLPGWGKSGPSVLLPHPPGVPVTYINLSPATGSSPTKCKGPLGWIKDKKDTIWQKCKLAERTVSFKAKVKATKKVGLIFGIGHWGNY</sequence>
<name>A0AAV9VJW5_9PEZI</name>
<keyword evidence="3" id="KW-0472">Membrane</keyword>
<dbReference type="Proteomes" id="UP001373714">
    <property type="component" value="Unassembled WGS sequence"/>
</dbReference>
<evidence type="ECO:0000313" key="4">
    <source>
        <dbReference type="EMBL" id="KAK6362179.1"/>
    </source>
</evidence>
<organism evidence="4 5">
    <name type="scientific">Orbilia blumenaviensis</name>
    <dbReference type="NCBI Taxonomy" id="1796055"/>
    <lineage>
        <taxon>Eukaryota</taxon>
        <taxon>Fungi</taxon>
        <taxon>Dikarya</taxon>
        <taxon>Ascomycota</taxon>
        <taxon>Pezizomycotina</taxon>
        <taxon>Orbiliomycetes</taxon>
        <taxon>Orbiliales</taxon>
        <taxon>Orbiliaceae</taxon>
        <taxon>Orbilia</taxon>
    </lineage>
</organism>
<accession>A0AAV9VJW5</accession>
<gene>
    <name evidence="4" type="ORF">TWF730_005875</name>
</gene>
<evidence type="ECO:0000256" key="3">
    <source>
        <dbReference type="SAM" id="Phobius"/>
    </source>
</evidence>